<keyword evidence="1" id="KW-0175">Coiled coil</keyword>
<dbReference type="EMBL" id="JAPQES010000007">
    <property type="protein sequence ID" value="MCY6372575.1"/>
    <property type="molecule type" value="Genomic_DNA"/>
</dbReference>
<dbReference type="Proteomes" id="UP001079657">
    <property type="component" value="Unassembled WGS sequence"/>
</dbReference>
<feature type="coiled-coil region" evidence="1">
    <location>
        <begin position="36"/>
        <end position="76"/>
    </location>
</feature>
<name>A0ABT4CU28_9CLOT</name>
<evidence type="ECO:0000313" key="2">
    <source>
        <dbReference type="EMBL" id="MCY6372575.1"/>
    </source>
</evidence>
<reference evidence="2" key="1">
    <citation type="submission" date="2022-12" db="EMBL/GenBank/DDBJ databases">
        <authorList>
            <person name="Wang J."/>
        </authorList>
    </citation>
    <scope>NUCLEOTIDE SEQUENCE</scope>
    <source>
        <strain evidence="2">HY-42-06</strain>
    </source>
</reference>
<dbReference type="RefSeq" id="WP_268051585.1">
    <property type="nucleotide sequence ID" value="NZ_JAPQES010000007.1"/>
</dbReference>
<protein>
    <submittedName>
        <fullName evidence="2">Uncharacterized protein</fullName>
    </submittedName>
</protein>
<keyword evidence="3" id="KW-1185">Reference proteome</keyword>
<proteinExistence type="predicted"/>
<comment type="caution">
    <text evidence="2">The sequence shown here is derived from an EMBL/GenBank/DDBJ whole genome shotgun (WGS) entry which is preliminary data.</text>
</comment>
<gene>
    <name evidence="2" type="ORF">OXH55_18245</name>
</gene>
<accession>A0ABT4CU28</accession>
<sequence>MKISFFYKRKDGYIISNETNCTEEADKNTKTIKKIAEHIEKQCEEYRDEIDFSEDNEELKKLLKAFKEELKNREKI</sequence>
<evidence type="ECO:0000256" key="1">
    <source>
        <dbReference type="SAM" id="Coils"/>
    </source>
</evidence>
<organism evidence="2 3">
    <name type="scientific">Clostridium ganghwense</name>
    <dbReference type="NCBI Taxonomy" id="312089"/>
    <lineage>
        <taxon>Bacteria</taxon>
        <taxon>Bacillati</taxon>
        <taxon>Bacillota</taxon>
        <taxon>Clostridia</taxon>
        <taxon>Eubacteriales</taxon>
        <taxon>Clostridiaceae</taxon>
        <taxon>Clostridium</taxon>
    </lineage>
</organism>
<evidence type="ECO:0000313" key="3">
    <source>
        <dbReference type="Proteomes" id="UP001079657"/>
    </source>
</evidence>